<organism evidence="10 11">
    <name type="scientific">Paludibacterium paludis</name>
    <dbReference type="NCBI Taxonomy" id="1225769"/>
    <lineage>
        <taxon>Bacteria</taxon>
        <taxon>Pseudomonadati</taxon>
        <taxon>Pseudomonadota</taxon>
        <taxon>Betaproteobacteria</taxon>
        <taxon>Neisseriales</taxon>
        <taxon>Chromobacteriaceae</taxon>
        <taxon>Paludibacterium</taxon>
    </lineage>
</organism>
<dbReference type="RefSeq" id="WP_189531855.1">
    <property type="nucleotide sequence ID" value="NZ_BMYX01000004.1"/>
</dbReference>
<dbReference type="PANTHER" id="PTHR13090:SF1">
    <property type="entry name" value="ARGININE-HYDROXYLASE NDUFAF5, MITOCHONDRIAL"/>
    <property type="match status" value="1"/>
</dbReference>
<gene>
    <name evidence="8 10" type="primary">bioC</name>
    <name evidence="10" type="ORF">GCM10011289_09850</name>
</gene>
<dbReference type="InterPro" id="IPR013216">
    <property type="entry name" value="Methyltransf_11"/>
</dbReference>
<dbReference type="GO" id="GO:0008757">
    <property type="term" value="F:S-adenosylmethionine-dependent methyltransferase activity"/>
    <property type="evidence" value="ECO:0007669"/>
    <property type="project" value="InterPro"/>
</dbReference>
<dbReference type="PANTHER" id="PTHR13090">
    <property type="entry name" value="ARGININE-HYDROXYLASE NDUFAF5, MITOCHONDRIAL"/>
    <property type="match status" value="1"/>
</dbReference>
<evidence type="ECO:0000313" key="11">
    <source>
        <dbReference type="Proteomes" id="UP000645257"/>
    </source>
</evidence>
<dbReference type="GO" id="GO:0010340">
    <property type="term" value="F:carboxyl-O-methyltransferase activity"/>
    <property type="evidence" value="ECO:0007669"/>
    <property type="project" value="UniProtKB-UniRule"/>
</dbReference>
<sequence>MTEVFYTDKSRVRASFDKAAQHYDEAAVLQREVAVRMGERLDYIKVAPRLILDAGSGTGESAAALRRRYPEARVVELDLAHGMLSVSREKVRRGAGLLGRWFGKDPWMTCGDLEALPLADNSVDMIWSNLAIQWVNIPDRVFAEFRRVLKPQGMLMFSTLGPDTLTELRQAFAAVDSASHVNRFIDMHDLGDALLKGGFAEPVMDMEKIVMTYPDAKAVMRDLKSIGAHNAMAGRPRGLTGKRAWQTAVDAYEVFRKDGKLPATYEVVYGHAWKSESSRKGAVLPDGRQVIEFIKKPN</sequence>
<evidence type="ECO:0000256" key="4">
    <source>
        <dbReference type="ARBA" id="ARBA00022603"/>
    </source>
</evidence>
<comment type="function">
    <text evidence="8">Converts the free carboxyl group of a malonyl-thioester to its methyl ester by transfer of a methyl group from S-adenosyl-L-methionine (SAM). It allows to synthesize pimeloyl-ACP via the fatty acid synthetic pathway.</text>
</comment>
<feature type="domain" description="Methyltransferase type 11" evidence="9">
    <location>
        <begin position="52"/>
        <end position="157"/>
    </location>
</feature>
<dbReference type="EMBL" id="BMYX01000004">
    <property type="protein sequence ID" value="GGY09164.1"/>
    <property type="molecule type" value="Genomic_DNA"/>
</dbReference>
<dbReference type="InterPro" id="IPR050602">
    <property type="entry name" value="Malonyl-ACP_OMT"/>
</dbReference>
<comment type="catalytic activity">
    <reaction evidence="1 8">
        <text>malonyl-[ACP] + S-adenosyl-L-methionine = malonyl-[ACP] methyl ester + S-adenosyl-L-homocysteine</text>
        <dbReference type="Rhea" id="RHEA:17105"/>
        <dbReference type="Rhea" id="RHEA-COMP:9623"/>
        <dbReference type="Rhea" id="RHEA-COMP:9954"/>
        <dbReference type="ChEBI" id="CHEBI:57856"/>
        <dbReference type="ChEBI" id="CHEBI:59789"/>
        <dbReference type="ChEBI" id="CHEBI:78449"/>
        <dbReference type="ChEBI" id="CHEBI:78845"/>
        <dbReference type="EC" id="2.1.1.197"/>
    </reaction>
</comment>
<evidence type="ECO:0000313" key="10">
    <source>
        <dbReference type="EMBL" id="GGY09164.1"/>
    </source>
</evidence>
<dbReference type="HAMAP" id="MF_00835">
    <property type="entry name" value="BioC"/>
    <property type="match status" value="1"/>
</dbReference>
<keyword evidence="7 8" id="KW-0093">Biotin biosynthesis</keyword>
<accession>A0A918U8W7</accession>
<dbReference type="CDD" id="cd02440">
    <property type="entry name" value="AdoMet_MTases"/>
    <property type="match status" value="1"/>
</dbReference>
<protein>
    <recommendedName>
        <fullName evidence="3 8">Malonyl-[acyl-carrier protein] O-methyltransferase</fullName>
        <shortName evidence="8">Malonyl-ACP O-methyltransferase</shortName>
        <ecNumber evidence="3 8">2.1.1.197</ecNumber>
    </recommendedName>
    <alternativeName>
        <fullName evidence="8">Biotin synthesis protein BioC</fullName>
    </alternativeName>
</protein>
<comment type="pathway">
    <text evidence="2 8">Cofactor biosynthesis; biotin biosynthesis.</text>
</comment>
<evidence type="ECO:0000256" key="2">
    <source>
        <dbReference type="ARBA" id="ARBA00004746"/>
    </source>
</evidence>
<dbReference type="SUPFAM" id="SSF53335">
    <property type="entry name" value="S-adenosyl-L-methionine-dependent methyltransferases"/>
    <property type="match status" value="1"/>
</dbReference>
<keyword evidence="4 8" id="KW-0489">Methyltransferase</keyword>
<keyword evidence="6 8" id="KW-0949">S-adenosyl-L-methionine</keyword>
<dbReference type="AlphaFoldDB" id="A0A918U8W7"/>
<comment type="caution">
    <text evidence="10">The sequence shown here is derived from an EMBL/GenBank/DDBJ whole genome shotgun (WGS) entry which is preliminary data.</text>
</comment>
<keyword evidence="11" id="KW-1185">Reference proteome</keyword>
<dbReference type="GO" id="GO:0009102">
    <property type="term" value="P:biotin biosynthetic process"/>
    <property type="evidence" value="ECO:0007669"/>
    <property type="project" value="UniProtKB-UniRule"/>
</dbReference>
<evidence type="ECO:0000256" key="3">
    <source>
        <dbReference type="ARBA" id="ARBA00012327"/>
    </source>
</evidence>
<evidence type="ECO:0000256" key="5">
    <source>
        <dbReference type="ARBA" id="ARBA00022679"/>
    </source>
</evidence>
<dbReference type="Gene3D" id="3.40.50.150">
    <property type="entry name" value="Vaccinia Virus protein VP39"/>
    <property type="match status" value="1"/>
</dbReference>
<dbReference type="GO" id="GO:0102130">
    <property type="term" value="F:malonyl-CoA methyltransferase activity"/>
    <property type="evidence" value="ECO:0007669"/>
    <property type="project" value="UniProtKB-EC"/>
</dbReference>
<evidence type="ECO:0000256" key="8">
    <source>
        <dbReference type="HAMAP-Rule" id="MF_00835"/>
    </source>
</evidence>
<proteinExistence type="inferred from homology"/>
<reference evidence="10" key="2">
    <citation type="submission" date="2020-09" db="EMBL/GenBank/DDBJ databases">
        <authorList>
            <person name="Sun Q."/>
            <person name="Kim S."/>
        </authorList>
    </citation>
    <scope>NUCLEOTIDE SEQUENCE</scope>
    <source>
        <strain evidence="10">KCTC 32182</strain>
    </source>
</reference>
<dbReference type="InterPro" id="IPR029063">
    <property type="entry name" value="SAM-dependent_MTases_sf"/>
</dbReference>
<reference evidence="10" key="1">
    <citation type="journal article" date="2014" name="Int. J. Syst. Evol. Microbiol.">
        <title>Complete genome sequence of Corynebacterium casei LMG S-19264T (=DSM 44701T), isolated from a smear-ripened cheese.</title>
        <authorList>
            <consortium name="US DOE Joint Genome Institute (JGI-PGF)"/>
            <person name="Walter F."/>
            <person name="Albersmeier A."/>
            <person name="Kalinowski J."/>
            <person name="Ruckert C."/>
        </authorList>
    </citation>
    <scope>NUCLEOTIDE SEQUENCE</scope>
    <source>
        <strain evidence="10">KCTC 32182</strain>
    </source>
</reference>
<evidence type="ECO:0000256" key="1">
    <source>
        <dbReference type="ARBA" id="ARBA00000852"/>
    </source>
</evidence>
<keyword evidence="5 8" id="KW-0808">Transferase</keyword>
<dbReference type="EC" id="2.1.1.197" evidence="3 8"/>
<comment type="similarity">
    <text evidence="8">Belongs to the methyltransferase superfamily.</text>
</comment>
<dbReference type="Proteomes" id="UP000645257">
    <property type="component" value="Unassembled WGS sequence"/>
</dbReference>
<dbReference type="GO" id="GO:0032259">
    <property type="term" value="P:methylation"/>
    <property type="evidence" value="ECO:0007669"/>
    <property type="project" value="UniProtKB-KW"/>
</dbReference>
<evidence type="ECO:0000256" key="7">
    <source>
        <dbReference type="ARBA" id="ARBA00022756"/>
    </source>
</evidence>
<evidence type="ECO:0000256" key="6">
    <source>
        <dbReference type="ARBA" id="ARBA00022691"/>
    </source>
</evidence>
<dbReference type="Pfam" id="PF08241">
    <property type="entry name" value="Methyltransf_11"/>
    <property type="match status" value="1"/>
</dbReference>
<evidence type="ECO:0000259" key="9">
    <source>
        <dbReference type="Pfam" id="PF08241"/>
    </source>
</evidence>
<name>A0A918U8W7_9NEIS</name>
<dbReference type="InterPro" id="IPR011814">
    <property type="entry name" value="BioC"/>
</dbReference>
<dbReference type="NCBIfam" id="TIGR02072">
    <property type="entry name" value="BioC"/>
    <property type="match status" value="1"/>
</dbReference>